<dbReference type="AlphaFoldDB" id="A0AAU7VNN1"/>
<evidence type="ECO:0000256" key="3">
    <source>
        <dbReference type="ARBA" id="ARBA00022827"/>
    </source>
</evidence>
<dbReference type="InterPro" id="IPR004792">
    <property type="entry name" value="BaiN-like"/>
</dbReference>
<proteinExistence type="predicted"/>
<feature type="domain" description="RsdA/BaiN/AoA(So)-like insert" evidence="5">
    <location>
        <begin position="190"/>
        <end position="352"/>
    </location>
</feature>
<dbReference type="Pfam" id="PF22780">
    <property type="entry name" value="HI0933_like_1st"/>
    <property type="match status" value="1"/>
</dbReference>
<dbReference type="RefSeq" id="WP_350344301.1">
    <property type="nucleotide sequence ID" value="NZ_CP158367.1"/>
</dbReference>
<organism evidence="6">
    <name type="scientific">Proteinivorax tanatarense</name>
    <dbReference type="NCBI Taxonomy" id="1260629"/>
    <lineage>
        <taxon>Bacteria</taxon>
        <taxon>Bacillati</taxon>
        <taxon>Bacillota</taxon>
        <taxon>Clostridia</taxon>
        <taxon>Eubacteriales</taxon>
        <taxon>Proteinivoracaceae</taxon>
        <taxon>Proteinivorax</taxon>
    </lineage>
</organism>
<dbReference type="InterPro" id="IPR023166">
    <property type="entry name" value="BaiN-like_dom_sf"/>
</dbReference>
<dbReference type="PRINTS" id="PR00368">
    <property type="entry name" value="FADPNR"/>
</dbReference>
<keyword evidence="3" id="KW-0274">FAD</keyword>
<dbReference type="NCBIfam" id="TIGR00275">
    <property type="entry name" value="aminoacetone oxidase family FAD-binding enzyme"/>
    <property type="match status" value="1"/>
</dbReference>
<evidence type="ECO:0000313" key="6">
    <source>
        <dbReference type="EMBL" id="XBX75557.1"/>
    </source>
</evidence>
<accession>A0AAU7VNN1</accession>
<dbReference type="Gene3D" id="1.10.8.260">
    <property type="entry name" value="HI0933 insert domain-like"/>
    <property type="match status" value="1"/>
</dbReference>
<gene>
    <name evidence="6" type="ORF">PRVXT_000694</name>
</gene>
<dbReference type="SUPFAM" id="SSF51905">
    <property type="entry name" value="FAD/NAD(P)-binding domain"/>
    <property type="match status" value="1"/>
</dbReference>
<comment type="cofactor">
    <cofactor evidence="1">
        <name>FAD</name>
        <dbReference type="ChEBI" id="CHEBI:57692"/>
    </cofactor>
</comment>
<dbReference type="InterPro" id="IPR036188">
    <property type="entry name" value="FAD/NAD-bd_sf"/>
</dbReference>
<dbReference type="PRINTS" id="PR00411">
    <property type="entry name" value="PNDRDTASEI"/>
</dbReference>
<reference evidence="6" key="2">
    <citation type="submission" date="2024-06" db="EMBL/GenBank/DDBJ databases">
        <authorList>
            <person name="Petrova K.O."/>
            <person name="Toshchakov S.V."/>
            <person name="Boltjanskaja Y.V."/>
            <person name="Kevbrin V."/>
        </authorList>
    </citation>
    <scope>NUCLEOTIDE SEQUENCE</scope>
    <source>
        <strain evidence="6">Z-910T</strain>
    </source>
</reference>
<protein>
    <submittedName>
        <fullName evidence="6">NAD(P)/FAD-dependent oxidoreductase</fullName>
    </submittedName>
</protein>
<dbReference type="PANTHER" id="PTHR42887:SF2">
    <property type="entry name" value="OS12G0638800 PROTEIN"/>
    <property type="match status" value="1"/>
</dbReference>
<dbReference type="Gene3D" id="3.50.50.60">
    <property type="entry name" value="FAD/NAD(P)-binding domain"/>
    <property type="match status" value="1"/>
</dbReference>
<dbReference type="EMBL" id="CP158367">
    <property type="protein sequence ID" value="XBX75557.1"/>
    <property type="molecule type" value="Genomic_DNA"/>
</dbReference>
<keyword evidence="2" id="KW-0285">Flavoprotein</keyword>
<evidence type="ECO:0000259" key="5">
    <source>
        <dbReference type="Pfam" id="PF22780"/>
    </source>
</evidence>
<sequence>MKDSKSVIVVGGGASGLIAAIAAARKGANVVVLERLSRVGKKLLATGNGRCNLTNINTDIGFYHGNNPKFALSALNSFNCNQTIDFFQYLGIDPKVEDKGKVYPYSLQSSSVLDVLKYEIKTLNIKEMCEQEVVDIRATKPKFTIVTTAGQMKADSIILATGGKASPQLGSNGSGYELAEKLGHRIITVHPSLVQLKLKEKYVKQMKGVKVEGKVSVGVEEKKIREEEGEILFTDYGISGPPILQVSRVALEKLNKDKTTWLSVDIFPEYSFNQLEELIRTRLAYSGTKPLDFSFIGLLNKNMIPVVLQCAEVKNVKIDAYKATDKEIKSIVQVLKHWKFTVKDFNSWKHAQTTAGGVDTRDISPKTLESKIIKGLYICGELLDIDGDCGGFNLQWAWSSGFIAGENAAKE</sequence>
<dbReference type="SUPFAM" id="SSF160996">
    <property type="entry name" value="HI0933 insert domain-like"/>
    <property type="match status" value="1"/>
</dbReference>
<dbReference type="InterPro" id="IPR055178">
    <property type="entry name" value="RsdA/BaiN/AoA(So)-like_dom"/>
</dbReference>
<evidence type="ECO:0000259" key="4">
    <source>
        <dbReference type="Pfam" id="PF03486"/>
    </source>
</evidence>
<dbReference type="InterPro" id="IPR057661">
    <property type="entry name" value="RsdA/BaiN/AoA(So)_Rossmann"/>
</dbReference>
<name>A0AAU7VNN1_9FIRM</name>
<feature type="domain" description="RsdA/BaiN/AoA(So)-like Rossmann fold-like" evidence="4">
    <location>
        <begin position="6"/>
        <end position="406"/>
    </location>
</feature>
<evidence type="ECO:0000256" key="1">
    <source>
        <dbReference type="ARBA" id="ARBA00001974"/>
    </source>
</evidence>
<dbReference type="PANTHER" id="PTHR42887">
    <property type="entry name" value="OS12G0638800 PROTEIN"/>
    <property type="match status" value="1"/>
</dbReference>
<evidence type="ECO:0000256" key="2">
    <source>
        <dbReference type="ARBA" id="ARBA00022630"/>
    </source>
</evidence>
<dbReference type="Pfam" id="PF03486">
    <property type="entry name" value="HI0933_like"/>
    <property type="match status" value="1"/>
</dbReference>
<dbReference type="Gene3D" id="2.40.30.10">
    <property type="entry name" value="Translation factors"/>
    <property type="match status" value="1"/>
</dbReference>
<reference evidence="6" key="1">
    <citation type="journal article" date="2013" name="Extremophiles">
        <title>Proteinivorax tanatarense gen. nov., sp. nov., an anaerobic, haloalkaliphilic, proteolytic bacterium isolated from a decaying algal bloom, and proposal of Proteinivoraceae fam. nov.</title>
        <authorList>
            <person name="Kevbrin V."/>
            <person name="Boltyanskaya Y."/>
            <person name="Zhilina T."/>
            <person name="Kolganova T."/>
            <person name="Lavrentjeva E."/>
            <person name="Kuznetsov B."/>
        </authorList>
    </citation>
    <scope>NUCLEOTIDE SEQUENCE</scope>
    <source>
        <strain evidence="6">Z-910T</strain>
    </source>
</reference>